<accession>A0A852SVA8</accession>
<dbReference type="Pfam" id="PF18986">
    <property type="entry name" value="DUF5719"/>
    <property type="match status" value="1"/>
</dbReference>
<keyword evidence="2" id="KW-0472">Membrane</keyword>
<dbReference type="InterPro" id="IPR043777">
    <property type="entry name" value="DUF5719"/>
</dbReference>
<evidence type="ECO:0000313" key="4">
    <source>
        <dbReference type="Proteomes" id="UP000589620"/>
    </source>
</evidence>
<dbReference type="RefSeq" id="WP_179453918.1">
    <property type="nucleotide sequence ID" value="NZ_BAAAPX010000001.1"/>
</dbReference>
<keyword evidence="4" id="KW-1185">Reference proteome</keyword>
<dbReference type="InterPro" id="IPR036698">
    <property type="entry name" value="TM1070-like_sf"/>
</dbReference>
<protein>
    <recommendedName>
        <fullName evidence="5">Large extracellular alpha-helical protein</fullName>
    </recommendedName>
</protein>
<proteinExistence type="predicted"/>
<comment type="caution">
    <text evidence="3">The sequence shown here is derived from an EMBL/GenBank/DDBJ whole genome shotgun (WGS) entry which is preliminary data.</text>
</comment>
<reference evidence="3 4" key="1">
    <citation type="submission" date="2020-07" db="EMBL/GenBank/DDBJ databases">
        <title>Sequencing the genomes of 1000 actinobacteria strains.</title>
        <authorList>
            <person name="Klenk H.-P."/>
        </authorList>
    </citation>
    <scope>NUCLEOTIDE SEQUENCE [LARGE SCALE GENOMIC DNA]</scope>
    <source>
        <strain evidence="3 4">DSM 23871</strain>
    </source>
</reference>
<dbReference type="EMBL" id="JACCBJ010000001">
    <property type="protein sequence ID" value="NYD72642.1"/>
    <property type="molecule type" value="Genomic_DNA"/>
</dbReference>
<keyword evidence="2" id="KW-0812">Transmembrane</keyword>
<keyword evidence="2" id="KW-1133">Transmembrane helix</keyword>
<evidence type="ECO:0000313" key="3">
    <source>
        <dbReference type="EMBL" id="NYD72642.1"/>
    </source>
</evidence>
<evidence type="ECO:0008006" key="5">
    <source>
        <dbReference type="Google" id="ProtNLM"/>
    </source>
</evidence>
<feature type="transmembrane region" description="Helical" evidence="2">
    <location>
        <begin position="12"/>
        <end position="34"/>
    </location>
</feature>
<dbReference type="AlphaFoldDB" id="A0A852SVA8"/>
<organism evidence="3 4">
    <name type="scientific">Leifsonia soli</name>
    <dbReference type="NCBI Taxonomy" id="582665"/>
    <lineage>
        <taxon>Bacteria</taxon>
        <taxon>Bacillati</taxon>
        <taxon>Actinomycetota</taxon>
        <taxon>Actinomycetes</taxon>
        <taxon>Micrococcales</taxon>
        <taxon>Microbacteriaceae</taxon>
        <taxon>Leifsonia</taxon>
    </lineage>
</organism>
<sequence>MADRRGLARIGVRAVGGVIGVGIAVAAVAGATLLPLPDFAIGAPAQTVTPVPADQQRVCPGPLLQLAADAGEATRPSAVGTPTFASAADDADVDITSLKPDADTASRDQAPQVASVATPRNATKPPLFAAAQMQSADADDLAGLAAAACAEPAADTWLVAGSTALGQTSLVLLSNPSEVDATVDLTVFTETGAVDAPGAAGILVPARSQKVVPLAGLVPSAAATVVRVQTTGGQVAATLQQSFEQGIQPRGAELAGPTGGPARQQIVPGVTITSTDAIQGEQSAEGVGFAFPVVRLLAPGQADAQVTVGAVGETGTAVGNSYATTVKAGQVAEIPLDHLKDGSYTVTVNSNVPVVASVRTSVIGTKARDFTWFASAQELQDDLLASIPSGADATIHFANAGEADTTVTVSRTRPGGTPTKIVVPAEGGSHARLGPGAYGITGADGLRGSVSFAADGRASSFALSPPGPLAAPITVYPN</sequence>
<gene>
    <name evidence="3" type="ORF">BJ963_000161</name>
</gene>
<evidence type="ECO:0000256" key="2">
    <source>
        <dbReference type="SAM" id="Phobius"/>
    </source>
</evidence>
<dbReference type="Gene3D" id="2.60.290.11">
    <property type="entry name" value="TM1070-like"/>
    <property type="match status" value="1"/>
</dbReference>
<evidence type="ECO:0000256" key="1">
    <source>
        <dbReference type="SAM" id="MobiDB-lite"/>
    </source>
</evidence>
<feature type="region of interest" description="Disordered" evidence="1">
    <location>
        <begin position="100"/>
        <end position="121"/>
    </location>
</feature>
<name>A0A852SVA8_9MICO</name>
<dbReference type="Proteomes" id="UP000589620">
    <property type="component" value="Unassembled WGS sequence"/>
</dbReference>